<sequence>SESFDNECSDGNEKSLLAGPSQSYQEHGGDENNDNAQSEQNEQSKQ</sequence>
<feature type="compositionally biased region" description="Polar residues" evidence="1">
    <location>
        <begin position="34"/>
        <end position="46"/>
    </location>
</feature>
<organism evidence="2 3">
    <name type="scientific">Dentiscutata erythropus</name>
    <dbReference type="NCBI Taxonomy" id="1348616"/>
    <lineage>
        <taxon>Eukaryota</taxon>
        <taxon>Fungi</taxon>
        <taxon>Fungi incertae sedis</taxon>
        <taxon>Mucoromycota</taxon>
        <taxon>Glomeromycotina</taxon>
        <taxon>Glomeromycetes</taxon>
        <taxon>Diversisporales</taxon>
        <taxon>Gigasporaceae</taxon>
        <taxon>Dentiscutata</taxon>
    </lineage>
</organism>
<comment type="caution">
    <text evidence="2">The sequence shown here is derived from an EMBL/GenBank/DDBJ whole genome shotgun (WGS) entry which is preliminary data.</text>
</comment>
<evidence type="ECO:0000313" key="2">
    <source>
        <dbReference type="EMBL" id="CAG8765276.1"/>
    </source>
</evidence>
<dbReference type="Proteomes" id="UP000789405">
    <property type="component" value="Unassembled WGS sequence"/>
</dbReference>
<feature type="non-terminal residue" evidence="2">
    <location>
        <position position="46"/>
    </location>
</feature>
<reference evidence="2" key="1">
    <citation type="submission" date="2021-06" db="EMBL/GenBank/DDBJ databases">
        <authorList>
            <person name="Kallberg Y."/>
            <person name="Tangrot J."/>
            <person name="Rosling A."/>
        </authorList>
    </citation>
    <scope>NUCLEOTIDE SEQUENCE</scope>
    <source>
        <strain evidence="2">MA453B</strain>
    </source>
</reference>
<feature type="compositionally biased region" description="Acidic residues" evidence="1">
    <location>
        <begin position="1"/>
        <end position="10"/>
    </location>
</feature>
<dbReference type="EMBL" id="CAJVPY010018084">
    <property type="protein sequence ID" value="CAG8765276.1"/>
    <property type="molecule type" value="Genomic_DNA"/>
</dbReference>
<dbReference type="AlphaFoldDB" id="A0A9N9J5R7"/>
<gene>
    <name evidence="2" type="ORF">DERYTH_LOCUS18181</name>
</gene>
<keyword evidence="3" id="KW-1185">Reference proteome</keyword>
<proteinExistence type="predicted"/>
<evidence type="ECO:0000256" key="1">
    <source>
        <dbReference type="SAM" id="MobiDB-lite"/>
    </source>
</evidence>
<feature type="non-terminal residue" evidence="2">
    <location>
        <position position="1"/>
    </location>
</feature>
<evidence type="ECO:0000313" key="3">
    <source>
        <dbReference type="Proteomes" id="UP000789405"/>
    </source>
</evidence>
<name>A0A9N9J5R7_9GLOM</name>
<feature type="region of interest" description="Disordered" evidence="1">
    <location>
        <begin position="1"/>
        <end position="46"/>
    </location>
</feature>
<accession>A0A9N9J5R7</accession>
<protein>
    <submittedName>
        <fullName evidence="2">22697_t:CDS:1</fullName>
    </submittedName>
</protein>